<gene>
    <name evidence="2" type="ORF">STRMA_1321</name>
</gene>
<keyword evidence="1" id="KW-0472">Membrane</keyword>
<feature type="transmembrane region" description="Helical" evidence="1">
    <location>
        <begin position="187"/>
        <end position="204"/>
    </location>
</feature>
<evidence type="ECO:0000313" key="3">
    <source>
        <dbReference type="Proteomes" id="UP000003573"/>
    </source>
</evidence>
<keyword evidence="1" id="KW-0812">Transmembrane</keyword>
<keyword evidence="1" id="KW-1133">Transmembrane helix</keyword>
<dbReference type="SUPFAM" id="SSF158560">
    <property type="entry name" value="BH3980-like"/>
    <property type="match status" value="1"/>
</dbReference>
<protein>
    <recommendedName>
        <fullName evidence="4">PF06570 family protein</fullName>
    </recommendedName>
</protein>
<proteinExistence type="predicted"/>
<keyword evidence="3" id="KW-1185">Reference proteome</keyword>
<feature type="transmembrane region" description="Helical" evidence="1">
    <location>
        <begin position="159"/>
        <end position="181"/>
    </location>
</feature>
<dbReference type="STRING" id="764298.STRMA_1321"/>
<dbReference type="eggNOG" id="COG4858">
    <property type="taxonomic scope" value="Bacteria"/>
</dbReference>
<dbReference type="EMBL" id="AEUW02000001">
    <property type="protein sequence ID" value="EHJ52700.1"/>
    <property type="molecule type" value="Genomic_DNA"/>
</dbReference>
<dbReference type="InterPro" id="IPR009214">
    <property type="entry name" value="DUF1129"/>
</dbReference>
<dbReference type="RefSeq" id="WP_003081038.1">
    <property type="nucleotide sequence ID" value="NZ_AEUW02000001.1"/>
</dbReference>
<dbReference type="OrthoDB" id="2360056at2"/>
<feature type="transmembrane region" description="Helical" evidence="1">
    <location>
        <begin position="85"/>
        <end position="109"/>
    </location>
</feature>
<evidence type="ECO:0000256" key="1">
    <source>
        <dbReference type="SAM" id="Phobius"/>
    </source>
</evidence>
<dbReference type="SUPFAM" id="SSF103473">
    <property type="entry name" value="MFS general substrate transporter"/>
    <property type="match status" value="1"/>
</dbReference>
<dbReference type="AlphaFoldDB" id="G5JXG5"/>
<evidence type="ECO:0000313" key="2">
    <source>
        <dbReference type="EMBL" id="EHJ52700.1"/>
    </source>
</evidence>
<name>G5JXG5_9STRE</name>
<dbReference type="Pfam" id="PF06570">
    <property type="entry name" value="DUF1129"/>
    <property type="match status" value="1"/>
</dbReference>
<dbReference type="InterPro" id="IPR036259">
    <property type="entry name" value="MFS_trans_sf"/>
</dbReference>
<reference evidence="2 3" key="1">
    <citation type="journal article" date="2014" name="Int. J. Syst. Evol. Microbiol.">
        <title>Phylogenomics and the dynamic genome evolution of the genus Streptococcus.</title>
        <authorList>
            <consortium name="The Broad Institute Genome Sequencing Platform"/>
            <person name="Richards V.P."/>
            <person name="Palmer S.R."/>
            <person name="Pavinski Bitar P.D."/>
            <person name="Qin X."/>
            <person name="Weinstock G.M."/>
            <person name="Highlander S.K."/>
            <person name="Town C.D."/>
            <person name="Burne R.A."/>
            <person name="Stanhope M.J."/>
        </authorList>
    </citation>
    <scope>NUCLEOTIDE SEQUENCE [LARGE SCALE GENOMIC DNA]</scope>
    <source>
        <strain evidence="2 3">NCTC 11558</strain>
    </source>
</reference>
<sequence>MDLQDLTKKNQDFINIATHQLMQNGKTDEDIKIILEDVLPDILEHQKKGIPARSFLGAPTAFADQFITESKEPLTKSRPKNTNPWLMWLDTSLLFLAIITIATGLMNFFSKQSPTYGLITLLILGLGGGAVMFASYYFIYRHSGKPKDERPSLFKSFGLLIVFMIFWMFLYVLTAFLPAAINPKIPDIALIVIAAVAFGLRYYLKKKYNTENAFSPQPSSN</sequence>
<dbReference type="Proteomes" id="UP000003573">
    <property type="component" value="Unassembled WGS sequence"/>
</dbReference>
<organism evidence="2 3">
    <name type="scientific">Streptococcus macacae NCTC 11558</name>
    <dbReference type="NCBI Taxonomy" id="764298"/>
    <lineage>
        <taxon>Bacteria</taxon>
        <taxon>Bacillati</taxon>
        <taxon>Bacillota</taxon>
        <taxon>Bacilli</taxon>
        <taxon>Lactobacillales</taxon>
        <taxon>Streptococcaceae</taxon>
        <taxon>Streptococcus</taxon>
    </lineage>
</organism>
<feature type="transmembrane region" description="Helical" evidence="1">
    <location>
        <begin position="115"/>
        <end position="139"/>
    </location>
</feature>
<evidence type="ECO:0008006" key="4">
    <source>
        <dbReference type="Google" id="ProtNLM"/>
    </source>
</evidence>
<comment type="caution">
    <text evidence="2">The sequence shown here is derived from an EMBL/GenBank/DDBJ whole genome shotgun (WGS) entry which is preliminary data.</text>
</comment>
<dbReference type="PIRSF" id="PIRSF033111">
    <property type="entry name" value="UCP033111"/>
    <property type="match status" value="1"/>
</dbReference>
<accession>G5JXG5</accession>